<gene>
    <name evidence="3" type="ORF">YYE_04292</name>
</gene>
<proteinExistence type="predicted"/>
<dbReference type="InterPro" id="IPR007109">
    <property type="entry name" value="Brix"/>
</dbReference>
<organism evidence="3 4">
    <name type="scientific">Plasmodium vinckei vinckei</name>
    <dbReference type="NCBI Taxonomy" id="54757"/>
    <lineage>
        <taxon>Eukaryota</taxon>
        <taxon>Sar</taxon>
        <taxon>Alveolata</taxon>
        <taxon>Apicomplexa</taxon>
        <taxon>Aconoidasida</taxon>
        <taxon>Haemosporida</taxon>
        <taxon>Plasmodiidae</taxon>
        <taxon>Plasmodium</taxon>
        <taxon>Plasmodium (Vinckeia)</taxon>
    </lineage>
</organism>
<dbReference type="PROSITE" id="PS50833">
    <property type="entry name" value="BRIX"/>
    <property type="match status" value="1"/>
</dbReference>
<feature type="domain" description="Brix" evidence="2">
    <location>
        <begin position="40"/>
        <end position="284"/>
    </location>
</feature>
<reference evidence="3 4" key="1">
    <citation type="submission" date="2013-02" db="EMBL/GenBank/DDBJ databases">
        <title>The Genome Sequence of Plasmodium vinckei vinckei.</title>
        <authorList>
            <consortium name="The Broad Institute Genome Sequencing Platform"/>
            <consortium name="The Broad Institute Genome Sequencing Center for Infectious Disease"/>
            <person name="Neafsey D."/>
            <person name="Cheeseman I."/>
            <person name="Volkman S."/>
            <person name="Adams J."/>
            <person name="Walker B."/>
            <person name="Young S.K."/>
            <person name="Zeng Q."/>
            <person name="Gargeya S."/>
            <person name="Fitzgerald M."/>
            <person name="Haas B."/>
            <person name="Abouelleil A."/>
            <person name="Alvarado L."/>
            <person name="Arachchi H.M."/>
            <person name="Berlin A.M."/>
            <person name="Chapman S.B."/>
            <person name="Dewar J."/>
            <person name="Goldberg J."/>
            <person name="Griggs A."/>
            <person name="Gujja S."/>
            <person name="Hansen M."/>
            <person name="Howarth C."/>
            <person name="Imamovic A."/>
            <person name="Larimer J."/>
            <person name="McCowan C."/>
            <person name="Murphy C."/>
            <person name="Neiman D."/>
            <person name="Pearson M."/>
            <person name="Priest M."/>
            <person name="Roberts A."/>
            <person name="Saif S."/>
            <person name="Shea T."/>
            <person name="Sisk P."/>
            <person name="Sykes S."/>
            <person name="Wortman J."/>
            <person name="Nusbaum C."/>
            <person name="Birren B."/>
        </authorList>
    </citation>
    <scope>NUCLEOTIDE SEQUENCE [LARGE SCALE GENOMIC DNA]</scope>
    <source>
        <strain evidence="4">vinckei</strain>
    </source>
</reference>
<evidence type="ECO:0000256" key="1">
    <source>
        <dbReference type="SAM" id="Phobius"/>
    </source>
</evidence>
<feature type="transmembrane region" description="Helical" evidence="1">
    <location>
        <begin position="284"/>
        <end position="304"/>
    </location>
</feature>
<keyword evidence="1" id="KW-0812">Transmembrane</keyword>
<keyword evidence="1" id="KW-1133">Transmembrane helix</keyword>
<dbReference type="GO" id="GO:0019843">
    <property type="term" value="F:rRNA binding"/>
    <property type="evidence" value="ECO:0007669"/>
    <property type="project" value="InterPro"/>
</dbReference>
<evidence type="ECO:0000313" key="3">
    <source>
        <dbReference type="EMBL" id="KEG00846.1"/>
    </source>
</evidence>
<name>A0A081IAY8_PLAVN</name>
<sequence>MATKKKSRINGKLKKIDNKNKKIDKYKNVDEIAKEAIKKTNVILIKKKGMSPEIKTLCRDITDMFNPYCIVFYINKLKNANEINNKLKELSYQFSISIYLQNLKLFYKITSNYTKLAITLMIRSYTGSSIVKSVYSKHLAIDYKKLKPLLILKNFNNTKNPELENYLIIVQNVLKNLYPSVSLANDFTHKPRRILLYCYNASDNTIYFRQYATNFKKNALDKIIGKAYQIEGSNENIDIYKYISNKLINNNNDDNEDKDNEHNLLEIGPRINFAIYKIMDQDNGMLFCLFLIYYLLLLFIQIFFHGEDPKYNGYEIYFSEDIVSIKMEYHLLYIQI</sequence>
<keyword evidence="1" id="KW-0472">Membrane</keyword>
<protein>
    <recommendedName>
        <fullName evidence="2">Brix domain-containing protein</fullName>
    </recommendedName>
</protein>
<dbReference type="SMART" id="SM00879">
    <property type="entry name" value="Brix"/>
    <property type="match status" value="1"/>
</dbReference>
<accession>A0A081IAY8</accession>
<evidence type="ECO:0000313" key="4">
    <source>
        <dbReference type="Proteomes" id="UP000030681"/>
    </source>
</evidence>
<dbReference type="EMBL" id="KL446954">
    <property type="protein sequence ID" value="KEG00846.1"/>
    <property type="molecule type" value="Genomic_DNA"/>
</dbReference>
<dbReference type="Pfam" id="PF04427">
    <property type="entry name" value="Brix"/>
    <property type="match status" value="1"/>
</dbReference>
<evidence type="ECO:0000259" key="2">
    <source>
        <dbReference type="PROSITE" id="PS50833"/>
    </source>
</evidence>
<dbReference type="GO" id="GO:0006364">
    <property type="term" value="P:rRNA processing"/>
    <property type="evidence" value="ECO:0007669"/>
    <property type="project" value="InterPro"/>
</dbReference>
<dbReference type="AlphaFoldDB" id="A0A081IAY8"/>
<dbReference type="Proteomes" id="UP000030681">
    <property type="component" value="Unassembled WGS sequence"/>
</dbReference>